<evidence type="ECO:0000313" key="2">
    <source>
        <dbReference type="Proteomes" id="UP000646579"/>
    </source>
</evidence>
<dbReference type="RefSeq" id="WP_189423558.1">
    <property type="nucleotide sequence ID" value="NZ_BMZE01000001.1"/>
</dbReference>
<dbReference type="Pfam" id="PF05345">
    <property type="entry name" value="He_PIG"/>
    <property type="match status" value="1"/>
</dbReference>
<organism evidence="1 2">
    <name type="scientific">Devosia pacifica</name>
    <dbReference type="NCBI Taxonomy" id="1335967"/>
    <lineage>
        <taxon>Bacteria</taxon>
        <taxon>Pseudomonadati</taxon>
        <taxon>Pseudomonadota</taxon>
        <taxon>Alphaproteobacteria</taxon>
        <taxon>Hyphomicrobiales</taxon>
        <taxon>Devosiaceae</taxon>
        <taxon>Devosia</taxon>
    </lineage>
</organism>
<dbReference type="GO" id="GO:0005509">
    <property type="term" value="F:calcium ion binding"/>
    <property type="evidence" value="ECO:0007669"/>
    <property type="project" value="InterPro"/>
</dbReference>
<dbReference type="InterPro" id="IPR015919">
    <property type="entry name" value="Cadherin-like_sf"/>
</dbReference>
<dbReference type="GO" id="GO:0016020">
    <property type="term" value="C:membrane"/>
    <property type="evidence" value="ECO:0007669"/>
    <property type="project" value="InterPro"/>
</dbReference>
<comment type="caution">
    <text evidence="1">The sequence shown here is derived from an EMBL/GenBank/DDBJ whole genome shotgun (WGS) entry which is preliminary data.</text>
</comment>
<dbReference type="Gene3D" id="2.60.40.10">
    <property type="entry name" value="Immunoglobulins"/>
    <property type="match status" value="1"/>
</dbReference>
<sequence length="142" mass="14064">MDNNDLKGSGPSFIGDLARMGGDVVGTMTQDQLKGSGPSFPADLARMGGGIVGPVVSGTPVTTATEDAAYDGFTVEATGGTAPYAYALVGDWPAGLAVNSSTGAVTGTPTEAGTFEDLSVSATDDDEEVGQLTPFTLVVAAA</sequence>
<reference evidence="1" key="2">
    <citation type="submission" date="2020-09" db="EMBL/GenBank/DDBJ databases">
        <authorList>
            <person name="Sun Q."/>
            <person name="Kim S."/>
        </authorList>
    </citation>
    <scope>NUCLEOTIDE SEQUENCE</scope>
    <source>
        <strain evidence="1">KCTC 32437</strain>
    </source>
</reference>
<accession>A0A918VQB2</accession>
<name>A0A918VQB2_9HYPH</name>
<dbReference type="InterPro" id="IPR013783">
    <property type="entry name" value="Ig-like_fold"/>
</dbReference>
<keyword evidence="2" id="KW-1185">Reference proteome</keyword>
<dbReference type="SUPFAM" id="SSF49313">
    <property type="entry name" value="Cadherin-like"/>
    <property type="match status" value="1"/>
</dbReference>
<reference evidence="1" key="1">
    <citation type="journal article" date="2014" name="Int. J. Syst. Evol. Microbiol.">
        <title>Complete genome sequence of Corynebacterium casei LMG S-19264T (=DSM 44701T), isolated from a smear-ripened cheese.</title>
        <authorList>
            <consortium name="US DOE Joint Genome Institute (JGI-PGF)"/>
            <person name="Walter F."/>
            <person name="Albersmeier A."/>
            <person name="Kalinowski J."/>
            <person name="Ruckert C."/>
        </authorList>
    </citation>
    <scope>NUCLEOTIDE SEQUENCE</scope>
    <source>
        <strain evidence="1">KCTC 32437</strain>
    </source>
</reference>
<gene>
    <name evidence="1" type="ORF">GCM10007989_07490</name>
</gene>
<dbReference type="AlphaFoldDB" id="A0A918VQB2"/>
<proteinExistence type="predicted"/>
<dbReference type="EMBL" id="BMZE01000001">
    <property type="protein sequence ID" value="GHA15233.1"/>
    <property type="molecule type" value="Genomic_DNA"/>
</dbReference>
<evidence type="ECO:0000313" key="1">
    <source>
        <dbReference type="EMBL" id="GHA15233.1"/>
    </source>
</evidence>
<protein>
    <submittedName>
        <fullName evidence="1">Uncharacterized protein</fullName>
    </submittedName>
</protein>
<dbReference type="Proteomes" id="UP000646579">
    <property type="component" value="Unassembled WGS sequence"/>
</dbReference>